<evidence type="ECO:0000256" key="7">
    <source>
        <dbReference type="RuleBase" id="RU004168"/>
    </source>
</evidence>
<evidence type="ECO:0000313" key="9">
    <source>
        <dbReference type="EMBL" id="HIW70882.1"/>
    </source>
</evidence>
<evidence type="ECO:0000256" key="4">
    <source>
        <dbReference type="ARBA" id="ARBA00047645"/>
    </source>
</evidence>
<feature type="active site" evidence="5">
    <location>
        <position position="36"/>
    </location>
</feature>
<dbReference type="PROSITE" id="PS00151">
    <property type="entry name" value="ACYLPHOSPHATASE_2"/>
    <property type="match status" value="1"/>
</dbReference>
<evidence type="ECO:0000256" key="2">
    <source>
        <dbReference type="ARBA" id="ARBA00012150"/>
    </source>
</evidence>
<comment type="catalytic activity">
    <reaction evidence="4 5 6">
        <text>an acyl phosphate + H2O = a carboxylate + phosphate + H(+)</text>
        <dbReference type="Rhea" id="RHEA:14965"/>
        <dbReference type="ChEBI" id="CHEBI:15377"/>
        <dbReference type="ChEBI" id="CHEBI:15378"/>
        <dbReference type="ChEBI" id="CHEBI:29067"/>
        <dbReference type="ChEBI" id="CHEBI:43474"/>
        <dbReference type="ChEBI" id="CHEBI:59918"/>
        <dbReference type="EC" id="3.6.1.7"/>
    </reaction>
</comment>
<dbReference type="InterPro" id="IPR020456">
    <property type="entry name" value="Acylphosphatase"/>
</dbReference>
<dbReference type="PROSITE" id="PS00150">
    <property type="entry name" value="ACYLPHOSPHATASE_1"/>
    <property type="match status" value="1"/>
</dbReference>
<dbReference type="PROSITE" id="PS51160">
    <property type="entry name" value="ACYLPHOSPHATASE_3"/>
    <property type="match status" value="1"/>
</dbReference>
<evidence type="ECO:0000313" key="10">
    <source>
        <dbReference type="Proteomes" id="UP000886878"/>
    </source>
</evidence>
<dbReference type="PANTHER" id="PTHR47268:SF4">
    <property type="entry name" value="ACYLPHOSPHATASE"/>
    <property type="match status" value="1"/>
</dbReference>
<dbReference type="EMBL" id="DXGK01000125">
    <property type="protein sequence ID" value="HIW70882.1"/>
    <property type="molecule type" value="Genomic_DNA"/>
</dbReference>
<proteinExistence type="inferred from homology"/>
<feature type="active site" evidence="5">
    <location>
        <position position="18"/>
    </location>
</feature>
<dbReference type="PANTHER" id="PTHR47268">
    <property type="entry name" value="ACYLPHOSPHATASE"/>
    <property type="match status" value="1"/>
</dbReference>
<dbReference type="InterPro" id="IPR001792">
    <property type="entry name" value="Acylphosphatase-like_dom"/>
</dbReference>
<comment type="caution">
    <text evidence="9">The sequence shown here is derived from an EMBL/GenBank/DDBJ whole genome shotgun (WGS) entry which is preliminary data.</text>
</comment>
<dbReference type="Proteomes" id="UP000886878">
    <property type="component" value="Unassembled WGS sequence"/>
</dbReference>
<dbReference type="EC" id="3.6.1.7" evidence="2 5"/>
<dbReference type="InterPro" id="IPR036046">
    <property type="entry name" value="Acylphosphatase-like_dom_sf"/>
</dbReference>
<organism evidence="9 10">
    <name type="scientific">Candidatus Limosilactobacillus merdipullorum</name>
    <dbReference type="NCBI Taxonomy" id="2838653"/>
    <lineage>
        <taxon>Bacteria</taxon>
        <taxon>Bacillati</taxon>
        <taxon>Bacillota</taxon>
        <taxon>Bacilli</taxon>
        <taxon>Lactobacillales</taxon>
        <taxon>Lactobacillaceae</taxon>
        <taxon>Limosilactobacillus</taxon>
    </lineage>
</organism>
<comment type="similarity">
    <text evidence="1 7">Belongs to the acylphosphatase family.</text>
</comment>
<dbReference type="Pfam" id="PF00708">
    <property type="entry name" value="Acylphosphatase"/>
    <property type="match status" value="1"/>
</dbReference>
<evidence type="ECO:0000256" key="1">
    <source>
        <dbReference type="ARBA" id="ARBA00005614"/>
    </source>
</evidence>
<evidence type="ECO:0000256" key="6">
    <source>
        <dbReference type="RuleBase" id="RU000553"/>
    </source>
</evidence>
<dbReference type="Gene3D" id="3.30.70.100">
    <property type="match status" value="1"/>
</dbReference>
<reference evidence="9" key="1">
    <citation type="journal article" date="2021" name="PeerJ">
        <title>Extensive microbial diversity within the chicken gut microbiome revealed by metagenomics and culture.</title>
        <authorList>
            <person name="Gilroy R."/>
            <person name="Ravi A."/>
            <person name="Getino M."/>
            <person name="Pursley I."/>
            <person name="Horton D.L."/>
            <person name="Alikhan N.F."/>
            <person name="Baker D."/>
            <person name="Gharbi K."/>
            <person name="Hall N."/>
            <person name="Watson M."/>
            <person name="Adriaenssens E.M."/>
            <person name="Foster-Nyarko E."/>
            <person name="Jarju S."/>
            <person name="Secka A."/>
            <person name="Antonio M."/>
            <person name="Oren A."/>
            <person name="Chaudhuri R.R."/>
            <person name="La Ragione R."/>
            <person name="Hildebrand F."/>
            <person name="Pallen M.J."/>
        </authorList>
    </citation>
    <scope>NUCLEOTIDE SEQUENCE</scope>
    <source>
        <strain evidence="9">ChiHejej3B27-2180</strain>
    </source>
</reference>
<evidence type="ECO:0000256" key="3">
    <source>
        <dbReference type="ARBA" id="ARBA00015991"/>
    </source>
</evidence>
<dbReference type="GO" id="GO:0003998">
    <property type="term" value="F:acylphosphatase activity"/>
    <property type="evidence" value="ECO:0007669"/>
    <property type="project" value="UniProtKB-EC"/>
</dbReference>
<evidence type="ECO:0000256" key="5">
    <source>
        <dbReference type="PROSITE-ProRule" id="PRU00520"/>
    </source>
</evidence>
<dbReference type="AlphaFoldDB" id="A0A9D1QRF0"/>
<feature type="domain" description="Acylphosphatase-like" evidence="8">
    <location>
        <begin position="3"/>
        <end position="90"/>
    </location>
</feature>
<reference evidence="9" key="2">
    <citation type="submission" date="2021-04" db="EMBL/GenBank/DDBJ databases">
        <authorList>
            <person name="Gilroy R."/>
        </authorList>
    </citation>
    <scope>NUCLEOTIDE SEQUENCE</scope>
    <source>
        <strain evidence="9">ChiHejej3B27-2180</strain>
    </source>
</reference>
<sequence length="90" mass="10069">MVNYHLTITGRVQGVGFRGSTLMLARQMKLTGYVANLVDGSVYVEVQGNQDVVKAFINKMCDGPTPYARVDHVDVKQANLSHYDDFTVRF</sequence>
<gene>
    <name evidence="9" type="ORF">H9876_05910</name>
</gene>
<accession>A0A9D1QRF0</accession>
<dbReference type="InterPro" id="IPR017968">
    <property type="entry name" value="Acylphosphatase_CS"/>
</dbReference>
<evidence type="ECO:0000259" key="8">
    <source>
        <dbReference type="PROSITE" id="PS51160"/>
    </source>
</evidence>
<dbReference type="SUPFAM" id="SSF54975">
    <property type="entry name" value="Acylphosphatase/BLUF domain-like"/>
    <property type="match status" value="1"/>
</dbReference>
<keyword evidence="5 6" id="KW-0378">Hydrolase</keyword>
<protein>
    <recommendedName>
        <fullName evidence="3 5">Acylphosphatase</fullName>
        <ecNumber evidence="2 5">3.6.1.7</ecNumber>
    </recommendedName>
</protein>
<name>A0A9D1QRF0_9LACO</name>